<dbReference type="InterPro" id="IPR031455">
    <property type="entry name" value="Gep5"/>
</dbReference>
<evidence type="ECO:0000256" key="5">
    <source>
        <dbReference type="ARBA" id="ARBA00025061"/>
    </source>
</evidence>
<dbReference type="Pfam" id="PF17053">
    <property type="entry name" value="GEP5"/>
    <property type="match status" value="1"/>
</dbReference>
<name>A0ABX8I0P3_9ASCO</name>
<evidence type="ECO:0000256" key="3">
    <source>
        <dbReference type="ARBA" id="ARBA00018341"/>
    </source>
</evidence>
<protein>
    <recommendedName>
        <fullName evidence="3 6">Genetic interactor of prohibitin 5, mitochondrial</fullName>
    </recommendedName>
</protein>
<gene>
    <name evidence="7" type="ORF">CA3LBN_000148</name>
</gene>
<evidence type="ECO:0000313" key="7">
    <source>
        <dbReference type="EMBL" id="QWU85930.1"/>
    </source>
</evidence>
<proteinExistence type="inferred from homology"/>
<dbReference type="EMBL" id="CP076661">
    <property type="protein sequence ID" value="QWU85930.1"/>
    <property type="molecule type" value="Genomic_DNA"/>
</dbReference>
<comment type="subcellular location">
    <subcellularLocation>
        <location evidence="1 6">Mitochondrion</location>
    </subcellularLocation>
</comment>
<evidence type="ECO:0000256" key="2">
    <source>
        <dbReference type="ARBA" id="ARBA00008036"/>
    </source>
</evidence>
<organism evidence="7 8">
    <name type="scientific">Candidozyma haemuli</name>
    <dbReference type="NCBI Taxonomy" id="45357"/>
    <lineage>
        <taxon>Eukaryota</taxon>
        <taxon>Fungi</taxon>
        <taxon>Dikarya</taxon>
        <taxon>Ascomycota</taxon>
        <taxon>Saccharomycotina</taxon>
        <taxon>Pichiomycetes</taxon>
        <taxon>Metschnikowiaceae</taxon>
        <taxon>Candidozyma</taxon>
    </lineage>
</organism>
<evidence type="ECO:0000313" key="8">
    <source>
        <dbReference type="Proteomes" id="UP000825434"/>
    </source>
</evidence>
<sequence>MTTALSYYKALYKKINRLPIDLRSLAIAKCIARDAFRVGKKVPNSPIEDPKRYKKVSQLADSVLNGDFYLISEVLDLIYKDPLPQKHWIAKFLHTKYSAFKPVWPVVHLLHQFGKDKHKDLYDRELLRSTPESQEFSVMKEMNLTLSPDDIPIKPIQKIHQNQGIDNLVKQMQDFYKFICRHPDVLLDHKAKSFEIVLEPTRFGLPKSVAARERDYKTKIGYMKQILQHDGNFGDND</sequence>
<reference evidence="7 8" key="1">
    <citation type="submission" date="2021-06" db="EMBL/GenBank/DDBJ databases">
        <title>Candida outbreak in Lebanon.</title>
        <authorList>
            <person name="Finianos M."/>
        </authorList>
    </citation>
    <scope>NUCLEOTIDE SEQUENCE [LARGE SCALE GENOMIC DNA]</scope>
    <source>
        <strain evidence="7">CA3LBN</strain>
    </source>
</reference>
<dbReference type="Proteomes" id="UP000825434">
    <property type="component" value="Chromosome 1"/>
</dbReference>
<accession>A0ABX8I0P3</accession>
<comment type="similarity">
    <text evidence="2 6">Belongs to the GEP5 family.</text>
</comment>
<evidence type="ECO:0000256" key="6">
    <source>
        <dbReference type="RuleBase" id="RU363007"/>
    </source>
</evidence>
<evidence type="ECO:0000256" key="1">
    <source>
        <dbReference type="ARBA" id="ARBA00004173"/>
    </source>
</evidence>
<keyword evidence="8" id="KW-1185">Reference proteome</keyword>
<evidence type="ECO:0000256" key="4">
    <source>
        <dbReference type="ARBA" id="ARBA00023128"/>
    </source>
</evidence>
<keyword evidence="4 6" id="KW-0496">Mitochondrion</keyword>
<comment type="function">
    <text evidence="5 6">Essential for respiratory growth and required for maintenance of mtDNA. Required for cell survival in the absence of prohibitins.</text>
</comment>